<dbReference type="PANTHER" id="PTHR43556">
    <property type="entry name" value="PEPTIDE CHAIN RELEASE FACTOR RF3"/>
    <property type="match status" value="1"/>
</dbReference>
<dbReference type="Gene3D" id="3.40.50.300">
    <property type="entry name" value="P-loop containing nucleotide triphosphate hydrolases"/>
    <property type="match status" value="3"/>
</dbReference>
<dbReference type="PROSITE" id="PS00301">
    <property type="entry name" value="G_TR_1"/>
    <property type="match status" value="1"/>
</dbReference>
<evidence type="ECO:0000256" key="7">
    <source>
        <dbReference type="ARBA" id="ARBA00073639"/>
    </source>
</evidence>
<evidence type="ECO:0000256" key="3">
    <source>
        <dbReference type="ARBA" id="ARBA00022490"/>
    </source>
</evidence>
<evidence type="ECO:0000256" key="2">
    <source>
        <dbReference type="ARBA" id="ARBA00009978"/>
    </source>
</evidence>
<dbReference type="CDD" id="cd16259">
    <property type="entry name" value="RF3_III"/>
    <property type="match status" value="1"/>
</dbReference>
<dbReference type="EMBL" id="PVNK01000114">
    <property type="protein sequence ID" value="PRQ02585.1"/>
    <property type="molecule type" value="Genomic_DNA"/>
</dbReference>
<evidence type="ECO:0000313" key="10">
    <source>
        <dbReference type="EMBL" id="PRQ02585.1"/>
    </source>
</evidence>
<feature type="binding site" evidence="8">
    <location>
        <begin position="22"/>
        <end position="29"/>
    </location>
    <ligand>
        <name>GTP</name>
        <dbReference type="ChEBI" id="CHEBI:37565"/>
    </ligand>
</feature>
<dbReference type="PRINTS" id="PR00315">
    <property type="entry name" value="ELONGATNFCT"/>
</dbReference>
<dbReference type="AlphaFoldDB" id="A0A2S9YBV2"/>
<dbReference type="OrthoDB" id="9801591at2"/>
<dbReference type="InterPro" id="IPR000795">
    <property type="entry name" value="T_Tr_GTP-bd_dom"/>
</dbReference>
<gene>
    <name evidence="8 10" type="primary">prfC</name>
    <name evidence="10" type="ORF">ENSA5_22300</name>
</gene>
<protein>
    <recommendedName>
        <fullName evidence="7 8">Peptide chain release factor 3</fullName>
        <shortName evidence="8">RF-3</shortName>
    </recommendedName>
</protein>
<feature type="binding site" evidence="8">
    <location>
        <begin position="103"/>
        <end position="107"/>
    </location>
    <ligand>
        <name>GTP</name>
        <dbReference type="ChEBI" id="CHEBI:37565"/>
    </ligand>
</feature>
<evidence type="ECO:0000256" key="6">
    <source>
        <dbReference type="ARBA" id="ARBA00023134"/>
    </source>
</evidence>
<dbReference type="GO" id="GO:0003924">
    <property type="term" value="F:GTPase activity"/>
    <property type="evidence" value="ECO:0007669"/>
    <property type="project" value="InterPro"/>
</dbReference>
<evidence type="ECO:0000256" key="8">
    <source>
        <dbReference type="HAMAP-Rule" id="MF_00072"/>
    </source>
</evidence>
<comment type="subcellular location">
    <subcellularLocation>
        <location evidence="1 8">Cytoplasm</location>
    </subcellularLocation>
</comment>
<evidence type="ECO:0000313" key="11">
    <source>
        <dbReference type="Proteomes" id="UP000237968"/>
    </source>
</evidence>
<keyword evidence="3 8" id="KW-0963">Cytoplasm</keyword>
<evidence type="ECO:0000256" key="4">
    <source>
        <dbReference type="ARBA" id="ARBA00022741"/>
    </source>
</evidence>
<dbReference type="Proteomes" id="UP000237968">
    <property type="component" value="Unassembled WGS sequence"/>
</dbReference>
<dbReference type="InterPro" id="IPR041732">
    <property type="entry name" value="RF3_GTP-bd"/>
</dbReference>
<dbReference type="FunFam" id="3.40.50.300:FF:000542">
    <property type="entry name" value="Peptide chain release factor 3"/>
    <property type="match status" value="1"/>
</dbReference>
<dbReference type="PROSITE" id="PS51722">
    <property type="entry name" value="G_TR_2"/>
    <property type="match status" value="1"/>
</dbReference>
<dbReference type="InterPro" id="IPR035647">
    <property type="entry name" value="EFG_III/V"/>
</dbReference>
<dbReference type="Gene3D" id="3.30.70.3280">
    <property type="entry name" value="Peptide chain release factor 3, domain III"/>
    <property type="match status" value="1"/>
</dbReference>
<organism evidence="10 11">
    <name type="scientific">Enhygromyxa salina</name>
    <dbReference type="NCBI Taxonomy" id="215803"/>
    <lineage>
        <taxon>Bacteria</taxon>
        <taxon>Pseudomonadati</taxon>
        <taxon>Myxococcota</taxon>
        <taxon>Polyangia</taxon>
        <taxon>Nannocystales</taxon>
        <taxon>Nannocystaceae</taxon>
        <taxon>Enhygromyxa</taxon>
    </lineage>
</organism>
<dbReference type="NCBIfam" id="TIGR00503">
    <property type="entry name" value="prfC"/>
    <property type="match status" value="1"/>
</dbReference>
<dbReference type="GO" id="GO:0005525">
    <property type="term" value="F:GTP binding"/>
    <property type="evidence" value="ECO:0007669"/>
    <property type="project" value="UniProtKB-UniRule"/>
</dbReference>
<keyword evidence="5 8" id="KW-0648">Protein biosynthesis</keyword>
<dbReference type="Pfam" id="PF00009">
    <property type="entry name" value="GTP_EFTU"/>
    <property type="match status" value="1"/>
</dbReference>
<evidence type="ECO:0000256" key="1">
    <source>
        <dbReference type="ARBA" id="ARBA00004496"/>
    </source>
</evidence>
<dbReference type="GO" id="GO:0016149">
    <property type="term" value="F:translation release factor activity, codon specific"/>
    <property type="evidence" value="ECO:0007669"/>
    <property type="project" value="UniProtKB-UniRule"/>
</dbReference>
<dbReference type="InterPro" id="IPR038467">
    <property type="entry name" value="RF3_dom_3_sf"/>
</dbReference>
<sequence length="573" mass="63864">MSKVDATARAEVRRRRTFAIISHPDAGKTTLTEKLLLFGGAIQMAGAVRARKAARHAVSDWMKMEQERGISVTTSVMSFEYPIPGIPADAPDIERLANVNLLDTPGHADFGEDTYRVLTAVDSALMVIDGAKGVESRTEKLIEICRMRDTPVITFVNKFDRECLAPLELLDEIEDKLGIPCVPWTWPIGMGKRFKGVYHLVDQQLHLFKPSDKAGEDNLELSEGIPVSGIDDPRIDELLGDQADDLREDIELLEGAGAEFDREAFLAGKQTPLLFGSAMNNFGVRELLRTFVSLAPPPQQREAIVGKAAIEPPKPGDPVETRMIAAVDPEFSGFVFKIQANMDPNHRDRMAFMRICSGKFARGMKAHHVRLGRDVGMSNALAFLARSRELVEEAWPGDIIGVPNHGTIKIGDSFSGGSKLRYTGIPSFAPELFRRVLLKTPLKAKALAKGLRQLSEEGAIQVFKPLLGATWVVGAVGQLQLEVMKHRLLDEYSVEAAYEHVDFTTTRWVTPNLEGYAKQDLDKVMSNFKRKCEENLYVDGHDDLVYLAPNKWNMIKTEERFPELRFEATREHS</sequence>
<proteinExistence type="inferred from homology"/>
<dbReference type="HAMAP" id="MF_00072">
    <property type="entry name" value="Rel_fac_3"/>
    <property type="match status" value="1"/>
</dbReference>
<dbReference type="GO" id="GO:0016150">
    <property type="term" value="F:translation release factor activity, codon nonspecific"/>
    <property type="evidence" value="ECO:0007669"/>
    <property type="project" value="TreeGrafter"/>
</dbReference>
<feature type="domain" description="Tr-type G" evidence="9">
    <location>
        <begin position="13"/>
        <end position="299"/>
    </location>
</feature>
<dbReference type="Pfam" id="PF16658">
    <property type="entry name" value="RF3_C"/>
    <property type="match status" value="1"/>
</dbReference>
<dbReference type="GO" id="GO:0005829">
    <property type="term" value="C:cytosol"/>
    <property type="evidence" value="ECO:0007669"/>
    <property type="project" value="TreeGrafter"/>
</dbReference>
<dbReference type="InterPro" id="IPR004548">
    <property type="entry name" value="PrfC"/>
</dbReference>
<dbReference type="CDD" id="cd03689">
    <property type="entry name" value="RF3_II"/>
    <property type="match status" value="1"/>
</dbReference>
<dbReference type="InterPro" id="IPR027417">
    <property type="entry name" value="P-loop_NTPase"/>
</dbReference>
<dbReference type="RefSeq" id="WP_106391649.1">
    <property type="nucleotide sequence ID" value="NZ_PVNK01000114.1"/>
</dbReference>
<evidence type="ECO:0000256" key="5">
    <source>
        <dbReference type="ARBA" id="ARBA00022917"/>
    </source>
</evidence>
<accession>A0A2S9YBV2</accession>
<comment type="function">
    <text evidence="8">Increases the formation of ribosomal termination complexes and stimulates activities of RF-1 and RF-2. It binds guanine nucleotides and has strong preference for UGA stop codons. It may interact directly with the ribosome. The stimulation of RF-1 and RF-2 is significantly reduced by GTP and GDP, but not by GMP.</text>
</comment>
<reference evidence="10 11" key="1">
    <citation type="submission" date="2018-03" db="EMBL/GenBank/DDBJ databases">
        <title>Draft Genome Sequences of the Obligatory Marine Myxobacteria Enhygromyxa salina SWB005.</title>
        <authorList>
            <person name="Poehlein A."/>
            <person name="Moghaddam J.A."/>
            <person name="Harms H."/>
            <person name="Alanjari M."/>
            <person name="Koenig G.M."/>
            <person name="Daniel R."/>
            <person name="Schaeberle T.F."/>
        </authorList>
    </citation>
    <scope>NUCLEOTIDE SEQUENCE [LARGE SCALE GENOMIC DNA]</scope>
    <source>
        <strain evidence="10 11">SWB005</strain>
    </source>
</reference>
<comment type="caution">
    <text evidence="10">The sequence shown here is derived from an EMBL/GenBank/DDBJ whole genome shotgun (WGS) entry which is preliminary data.</text>
</comment>
<dbReference type="InterPro" id="IPR009000">
    <property type="entry name" value="Transl_B-barrel_sf"/>
</dbReference>
<dbReference type="NCBIfam" id="TIGR00231">
    <property type="entry name" value="small_GTP"/>
    <property type="match status" value="1"/>
</dbReference>
<dbReference type="PANTHER" id="PTHR43556:SF2">
    <property type="entry name" value="PEPTIDE CHAIN RELEASE FACTOR RF3"/>
    <property type="match status" value="1"/>
</dbReference>
<keyword evidence="4 8" id="KW-0547">Nucleotide-binding</keyword>
<name>A0A2S9YBV2_9BACT</name>
<feature type="binding site" evidence="8">
    <location>
        <begin position="157"/>
        <end position="160"/>
    </location>
    <ligand>
        <name>GTP</name>
        <dbReference type="ChEBI" id="CHEBI:37565"/>
    </ligand>
</feature>
<dbReference type="SUPFAM" id="SSF52540">
    <property type="entry name" value="P-loop containing nucleoside triphosphate hydrolases"/>
    <property type="match status" value="1"/>
</dbReference>
<evidence type="ECO:0000259" key="9">
    <source>
        <dbReference type="PROSITE" id="PS51722"/>
    </source>
</evidence>
<dbReference type="FunFam" id="3.30.70.3280:FF:000001">
    <property type="entry name" value="Peptide chain release factor 3"/>
    <property type="match status" value="1"/>
</dbReference>
<dbReference type="Pfam" id="PF22042">
    <property type="entry name" value="EF-G_D2"/>
    <property type="match status" value="1"/>
</dbReference>
<dbReference type="InterPro" id="IPR032090">
    <property type="entry name" value="RF3_C"/>
</dbReference>
<comment type="similarity">
    <text evidence="2 8">Belongs to the TRAFAC class translation factor GTPase superfamily. Classic translation factor GTPase family. PrfC subfamily.</text>
</comment>
<keyword evidence="11" id="KW-1185">Reference proteome</keyword>
<dbReference type="InterPro" id="IPR005225">
    <property type="entry name" value="Small_GTP-bd"/>
</dbReference>
<dbReference type="InterPro" id="IPR053905">
    <property type="entry name" value="EF-G-like_DII"/>
</dbReference>
<dbReference type="SUPFAM" id="SSF50447">
    <property type="entry name" value="Translation proteins"/>
    <property type="match status" value="1"/>
</dbReference>
<dbReference type="CDD" id="cd04169">
    <property type="entry name" value="RF3"/>
    <property type="match status" value="1"/>
</dbReference>
<dbReference type="SUPFAM" id="SSF54980">
    <property type="entry name" value="EF-G C-terminal domain-like"/>
    <property type="match status" value="1"/>
</dbReference>
<dbReference type="GO" id="GO:0006449">
    <property type="term" value="P:regulation of translational termination"/>
    <property type="evidence" value="ECO:0007669"/>
    <property type="project" value="UniProtKB-UniRule"/>
</dbReference>
<dbReference type="InterPro" id="IPR031157">
    <property type="entry name" value="G_TR_CS"/>
</dbReference>
<dbReference type="NCBIfam" id="NF001964">
    <property type="entry name" value="PRK00741.1"/>
    <property type="match status" value="1"/>
</dbReference>
<keyword evidence="6 8" id="KW-0342">GTP-binding</keyword>